<dbReference type="SUPFAM" id="SSF51182">
    <property type="entry name" value="RmlC-like cupins"/>
    <property type="match status" value="1"/>
</dbReference>
<protein>
    <submittedName>
        <fullName evidence="2">Mannose-6-phosphate isomerase</fullName>
    </submittedName>
</protein>
<gene>
    <name evidence="2" type="ORF">U27_02288</name>
</gene>
<keyword evidence="3" id="KW-1185">Reference proteome</keyword>
<dbReference type="InterPro" id="IPR013096">
    <property type="entry name" value="Cupin_2"/>
</dbReference>
<proteinExistence type="predicted"/>
<dbReference type="InterPro" id="IPR014710">
    <property type="entry name" value="RmlC-like_jellyroll"/>
</dbReference>
<dbReference type="Gene3D" id="2.60.120.10">
    <property type="entry name" value="Jelly Rolls"/>
    <property type="match status" value="1"/>
</dbReference>
<feature type="domain" description="Cupin type-2" evidence="1">
    <location>
        <begin position="41"/>
        <end position="104"/>
    </location>
</feature>
<keyword evidence="2" id="KW-0413">Isomerase</keyword>
<evidence type="ECO:0000313" key="3">
    <source>
        <dbReference type="Proteomes" id="UP000030661"/>
    </source>
</evidence>
<sequence>MTKLILPGFKEVPWSTRLISWQEALSECMTMANCDLQVFFLDYPAGTIRTTHLHEEIRLVFVRCGKVTMTVEDQTTEFQPGDMIALLPNTLHSLTVLGEDPLRLAEFIITPIKHKRDE</sequence>
<dbReference type="Pfam" id="PF07883">
    <property type="entry name" value="Cupin_2"/>
    <property type="match status" value="1"/>
</dbReference>
<dbReference type="STRING" id="1499967.U27_02288"/>
<organism evidence="2 3">
    <name type="scientific">Vecturithrix granuli</name>
    <dbReference type="NCBI Taxonomy" id="1499967"/>
    <lineage>
        <taxon>Bacteria</taxon>
        <taxon>Candidatus Moduliflexota</taxon>
        <taxon>Candidatus Vecturitrichia</taxon>
        <taxon>Candidatus Vecturitrichales</taxon>
        <taxon>Candidatus Vecturitrichaceae</taxon>
        <taxon>Candidatus Vecturithrix</taxon>
    </lineage>
</organism>
<dbReference type="HOGENOM" id="CLU_2068471_0_0_0"/>
<dbReference type="InterPro" id="IPR011051">
    <property type="entry name" value="RmlC_Cupin_sf"/>
</dbReference>
<dbReference type="EMBL" id="DF820463">
    <property type="protein sequence ID" value="GAK55454.1"/>
    <property type="molecule type" value="Genomic_DNA"/>
</dbReference>
<evidence type="ECO:0000313" key="2">
    <source>
        <dbReference type="EMBL" id="GAK55454.1"/>
    </source>
</evidence>
<dbReference type="Proteomes" id="UP000030661">
    <property type="component" value="Unassembled WGS sequence"/>
</dbReference>
<name>A0A0S6WCD4_VECG1</name>
<dbReference type="AlphaFoldDB" id="A0A0S6WCD4"/>
<reference evidence="2 3" key="1">
    <citation type="journal article" date="2015" name="PeerJ">
        <title>First genomic representation of candidate bacterial phylum KSB3 points to enhanced environmental sensing as a trigger of wastewater bulking.</title>
        <authorList>
            <person name="Sekiguchi Y."/>
            <person name="Ohashi A."/>
            <person name="Parks D.H."/>
            <person name="Yamauchi T."/>
            <person name="Tyson G.W."/>
            <person name="Hugenholtz P."/>
        </authorList>
    </citation>
    <scope>NUCLEOTIDE SEQUENCE [LARGE SCALE GENOMIC DNA]</scope>
</reference>
<accession>A0A0S6WCD4</accession>
<evidence type="ECO:0000259" key="1">
    <source>
        <dbReference type="Pfam" id="PF07883"/>
    </source>
</evidence>
<dbReference type="GO" id="GO:0016853">
    <property type="term" value="F:isomerase activity"/>
    <property type="evidence" value="ECO:0007669"/>
    <property type="project" value="UniProtKB-KW"/>
</dbReference>